<name>L8JB17_9GAMM</name>
<comment type="caution">
    <text evidence="2">The sequence shown here is derived from an EMBL/GenBank/DDBJ whole genome shotgun (WGS) entry which is preliminary data.</text>
</comment>
<dbReference type="EMBL" id="AMZO01000024">
    <property type="protein sequence ID" value="ELR64622.1"/>
    <property type="molecule type" value="Genomic_DNA"/>
</dbReference>
<feature type="domain" description="HNH nuclease" evidence="1">
    <location>
        <begin position="9"/>
        <end position="81"/>
    </location>
</feature>
<reference evidence="2 3" key="1">
    <citation type="submission" date="2012-12" db="EMBL/GenBank/DDBJ databases">
        <title>Genome Assembly of Photobacterium sp. AK15.</title>
        <authorList>
            <person name="Khatri I."/>
            <person name="Vaidya B."/>
            <person name="Srinivas T.N.R."/>
            <person name="Subramanian S."/>
            <person name="Pinnaka A."/>
        </authorList>
    </citation>
    <scope>NUCLEOTIDE SEQUENCE [LARGE SCALE GENOMIC DNA]</scope>
    <source>
        <strain evidence="2 3">AK15</strain>
    </source>
</reference>
<dbReference type="RefSeq" id="WP_007467747.1">
    <property type="nucleotide sequence ID" value="NZ_AMZO01000024.1"/>
</dbReference>
<accession>L8JB17</accession>
<dbReference type="OrthoDB" id="7069328at2"/>
<dbReference type="Pfam" id="PF13395">
    <property type="entry name" value="HNH_4"/>
    <property type="match status" value="1"/>
</dbReference>
<evidence type="ECO:0000313" key="2">
    <source>
        <dbReference type="EMBL" id="ELR64622.1"/>
    </source>
</evidence>
<dbReference type="CDD" id="cd00085">
    <property type="entry name" value="HNHc"/>
    <property type="match status" value="1"/>
</dbReference>
<dbReference type="PATRIC" id="fig|1056511.3.peg.3390"/>
<evidence type="ECO:0000313" key="3">
    <source>
        <dbReference type="Proteomes" id="UP000011134"/>
    </source>
</evidence>
<dbReference type="AlphaFoldDB" id="L8JB17"/>
<protein>
    <recommendedName>
        <fullName evidence="1">HNH nuclease domain-containing protein</fullName>
    </recommendedName>
</protein>
<dbReference type="Proteomes" id="UP000011134">
    <property type="component" value="Unassembled WGS sequence"/>
</dbReference>
<sequence>MSKQSIPPTVRAGIHKVFNEKCFYCNEPINYSELEIDHVIPESLLSDDKKKEKALRKYALESDFEILSYKNLVASCGDCNNKKRDLLLHTGFVAIALAVIESKLPKLKEYLTSKKKDKTLASLLKSMATSLENGAFTQEELIASLSNIFEFPNSHPSLVNSLKPVEESPVEFQERDDELDIVWIQHAVDKRGMNKIPSEDVLNALYSGITFRADRHHCAKERYFVETESGLRVVFEIRKNKVVIVTCYYVHKDYLAKYQKYEKIKSPINKLS</sequence>
<evidence type="ECO:0000259" key="1">
    <source>
        <dbReference type="SMART" id="SM00507"/>
    </source>
</evidence>
<keyword evidence="3" id="KW-1185">Reference proteome</keyword>
<dbReference type="SMART" id="SM00507">
    <property type="entry name" value="HNHc"/>
    <property type="match status" value="1"/>
</dbReference>
<gene>
    <name evidence="2" type="ORF">C942_02315</name>
</gene>
<dbReference type="InterPro" id="IPR003615">
    <property type="entry name" value="HNH_nuc"/>
</dbReference>
<dbReference type="Gene3D" id="1.10.30.50">
    <property type="match status" value="1"/>
</dbReference>
<proteinExistence type="predicted"/>
<organism evidence="2 3">
    <name type="scientific">Photobacterium marinum</name>
    <dbReference type="NCBI Taxonomy" id="1056511"/>
    <lineage>
        <taxon>Bacteria</taxon>
        <taxon>Pseudomonadati</taxon>
        <taxon>Pseudomonadota</taxon>
        <taxon>Gammaproteobacteria</taxon>
        <taxon>Vibrionales</taxon>
        <taxon>Vibrionaceae</taxon>
        <taxon>Photobacterium</taxon>
    </lineage>
</organism>